<accession>H5TYF4</accession>
<sequence length="94" mass="10474">MTLRGRREASERLQPLWCPECRSTYADPWSHTCGIHASAPRDLDAWEDTLATLSHLGLTPMVPAEVARGIWRRGGRSLRLISRVSEHGGIQPTA</sequence>
<evidence type="ECO:0000313" key="2">
    <source>
        <dbReference type="Proteomes" id="UP000005845"/>
    </source>
</evidence>
<keyword evidence="2" id="KW-1185">Reference proteome</keyword>
<protein>
    <submittedName>
        <fullName evidence="1">Uncharacterized protein</fullName>
    </submittedName>
</protein>
<reference evidence="1 2" key="1">
    <citation type="submission" date="2012-02" db="EMBL/GenBank/DDBJ databases">
        <title>Whole genome shotgun sequence of Gordonia sputi NBRC 100414.</title>
        <authorList>
            <person name="Yoshida I."/>
            <person name="Hosoyama A."/>
            <person name="Tsuchikane K."/>
            <person name="Katsumata H."/>
            <person name="Yamazaki S."/>
            <person name="Fujita N."/>
        </authorList>
    </citation>
    <scope>NUCLEOTIDE SEQUENCE [LARGE SCALE GENOMIC DNA]</scope>
    <source>
        <strain evidence="1 2">NBRC 100414</strain>
    </source>
</reference>
<proteinExistence type="predicted"/>
<gene>
    <name evidence="1" type="ORF">GOSPT_045_01500</name>
</gene>
<name>H5TYF4_9ACTN</name>
<evidence type="ECO:0000313" key="1">
    <source>
        <dbReference type="EMBL" id="GAB38512.1"/>
    </source>
</evidence>
<organism evidence="1 2">
    <name type="scientific">Gordonia sputi NBRC 100414</name>
    <dbReference type="NCBI Taxonomy" id="1089453"/>
    <lineage>
        <taxon>Bacteria</taxon>
        <taxon>Bacillati</taxon>
        <taxon>Actinomycetota</taxon>
        <taxon>Actinomycetes</taxon>
        <taxon>Mycobacteriales</taxon>
        <taxon>Gordoniaceae</taxon>
        <taxon>Gordonia</taxon>
    </lineage>
</organism>
<dbReference type="AlphaFoldDB" id="H5TYF4"/>
<comment type="caution">
    <text evidence="1">The sequence shown here is derived from an EMBL/GenBank/DDBJ whole genome shotgun (WGS) entry which is preliminary data.</text>
</comment>
<dbReference type="Proteomes" id="UP000005845">
    <property type="component" value="Unassembled WGS sequence"/>
</dbReference>
<dbReference type="EMBL" id="BAFC01000045">
    <property type="protein sequence ID" value="GAB38512.1"/>
    <property type="molecule type" value="Genomic_DNA"/>
</dbReference>